<keyword evidence="2" id="KW-1185">Reference proteome</keyword>
<feature type="region of interest" description="Disordered" evidence="1">
    <location>
        <begin position="1"/>
        <end position="22"/>
    </location>
</feature>
<protein>
    <submittedName>
        <fullName evidence="3">Uncharacterized protein</fullName>
    </submittedName>
</protein>
<dbReference type="AlphaFoldDB" id="A0A915E9X4"/>
<reference evidence="3" key="1">
    <citation type="submission" date="2022-11" db="UniProtKB">
        <authorList>
            <consortium name="WormBaseParasite"/>
        </authorList>
    </citation>
    <scope>IDENTIFICATION</scope>
</reference>
<evidence type="ECO:0000313" key="2">
    <source>
        <dbReference type="Proteomes" id="UP000887574"/>
    </source>
</evidence>
<sequence>MASTLSYHWSKRHPNQEQPAAKLRRFDITSTPRANSEKIQEALTSALAIPKYSISMFVYPLMGALFTALNSNVELPGSFDIFKSMLVSRCAAVQK</sequence>
<accession>A0A915E9X4</accession>
<evidence type="ECO:0000313" key="3">
    <source>
        <dbReference type="WBParaSite" id="jg3090"/>
    </source>
</evidence>
<name>A0A915E9X4_9BILA</name>
<organism evidence="2 3">
    <name type="scientific">Ditylenchus dipsaci</name>
    <dbReference type="NCBI Taxonomy" id="166011"/>
    <lineage>
        <taxon>Eukaryota</taxon>
        <taxon>Metazoa</taxon>
        <taxon>Ecdysozoa</taxon>
        <taxon>Nematoda</taxon>
        <taxon>Chromadorea</taxon>
        <taxon>Rhabditida</taxon>
        <taxon>Tylenchina</taxon>
        <taxon>Tylenchomorpha</taxon>
        <taxon>Sphaerularioidea</taxon>
        <taxon>Anguinidae</taxon>
        <taxon>Anguininae</taxon>
        <taxon>Ditylenchus</taxon>
    </lineage>
</organism>
<evidence type="ECO:0000256" key="1">
    <source>
        <dbReference type="SAM" id="MobiDB-lite"/>
    </source>
</evidence>
<dbReference type="WBParaSite" id="jg3090">
    <property type="protein sequence ID" value="jg3090"/>
    <property type="gene ID" value="jg3090"/>
</dbReference>
<proteinExistence type="predicted"/>
<dbReference type="Proteomes" id="UP000887574">
    <property type="component" value="Unplaced"/>
</dbReference>